<feature type="transmembrane region" description="Helical" evidence="9">
    <location>
        <begin position="251"/>
        <end position="272"/>
    </location>
</feature>
<feature type="transmembrane region" description="Helical" evidence="9">
    <location>
        <begin position="6"/>
        <end position="25"/>
    </location>
</feature>
<comment type="similarity">
    <text evidence="2 7">Belongs to the complex I subunit 1 family.</text>
</comment>
<feature type="transmembrane region" description="Helical" evidence="9">
    <location>
        <begin position="71"/>
        <end position="91"/>
    </location>
</feature>
<dbReference type="GO" id="GO:0008137">
    <property type="term" value="F:NADH dehydrogenase (ubiquinone) activity"/>
    <property type="evidence" value="ECO:0007669"/>
    <property type="project" value="UniProtKB-EC"/>
</dbReference>
<accession>A0A0S2N0E7</accession>
<keyword evidence="4 7" id="KW-0812">Transmembrane</keyword>
<sequence length="312" mass="34419">MLSFFVSAIIYYLAAVLAVAFFTLMERKVLGYMQIRKGPNKVGLAGVPQPFADVMKLFAKEQAKPTLANQLPFLGAPGLSLLLALILWALYPSLNSSACFSLGILMFLCVSGLNVYGTLMAGWASNSKYALLGALRAIAQTISYEVSMALIILTVIFFSTSFNLSSLSSPQMVVWFLFFLSPVMLMWLVTILAETNRAPFDFAEGESELVSGFNVEYSSGGFAVLFVAEYSNILFMSLLTAAFFLGANSNFGLSSPLLFMVKIMLVAFFFLWARGTLPRLRYDRLMSLTWKTFLPVILGAICFLLPLVLAKW</sequence>
<name>A0A0S2N0E7_9ANNE</name>
<dbReference type="RefSeq" id="YP_009192165.1">
    <property type="nucleotide sequence ID" value="NC_028711.1"/>
</dbReference>
<feature type="transmembrane region" description="Helical" evidence="9">
    <location>
        <begin position="172"/>
        <end position="193"/>
    </location>
</feature>
<dbReference type="PANTHER" id="PTHR11432">
    <property type="entry name" value="NADH DEHYDROGENASE SUBUNIT 1"/>
    <property type="match status" value="1"/>
</dbReference>
<evidence type="ECO:0000256" key="4">
    <source>
        <dbReference type="ARBA" id="ARBA00022692"/>
    </source>
</evidence>
<dbReference type="InterPro" id="IPR018086">
    <property type="entry name" value="NADH_UbQ_OxRdtase_su1_CS"/>
</dbReference>
<dbReference type="PANTHER" id="PTHR11432:SF3">
    <property type="entry name" value="NADH-UBIQUINONE OXIDOREDUCTASE CHAIN 1"/>
    <property type="match status" value="1"/>
</dbReference>
<dbReference type="GO" id="GO:0005743">
    <property type="term" value="C:mitochondrial inner membrane"/>
    <property type="evidence" value="ECO:0007669"/>
    <property type="project" value="UniProtKB-SubCell"/>
</dbReference>
<organism evidence="10">
    <name type="scientific">Magelona mirabilis</name>
    <dbReference type="NCBI Taxonomy" id="46598"/>
    <lineage>
        <taxon>Eukaryota</taxon>
        <taxon>Metazoa</taxon>
        <taxon>Spiralia</taxon>
        <taxon>Lophotrochozoa</taxon>
        <taxon>Annelida</taxon>
        <taxon>Polychaeta</taxon>
        <taxon>Sedentaria</taxon>
        <taxon>Canalipalpata</taxon>
        <taxon>Spionida</taxon>
        <taxon>Magelonidae</taxon>
        <taxon>Magelona</taxon>
    </lineage>
</organism>
<keyword evidence="5 9" id="KW-1133">Transmembrane helix</keyword>
<keyword evidence="7" id="KW-0520">NAD</keyword>
<dbReference type="GO" id="GO:0003954">
    <property type="term" value="F:NADH dehydrogenase activity"/>
    <property type="evidence" value="ECO:0007669"/>
    <property type="project" value="TreeGrafter"/>
</dbReference>
<evidence type="ECO:0000256" key="2">
    <source>
        <dbReference type="ARBA" id="ARBA00010535"/>
    </source>
</evidence>
<dbReference type="GO" id="GO:0009060">
    <property type="term" value="P:aerobic respiration"/>
    <property type="evidence" value="ECO:0007669"/>
    <property type="project" value="TreeGrafter"/>
</dbReference>
<dbReference type="Pfam" id="PF00146">
    <property type="entry name" value="NADHdh"/>
    <property type="match status" value="1"/>
</dbReference>
<protein>
    <recommendedName>
        <fullName evidence="3 8">NADH-ubiquinone oxidoreductase chain 1</fullName>
        <ecNumber evidence="8">7.1.1.2</ecNumber>
    </recommendedName>
</protein>
<feature type="transmembrane region" description="Helical" evidence="9">
    <location>
        <begin position="103"/>
        <end position="125"/>
    </location>
</feature>
<dbReference type="AlphaFoldDB" id="A0A0S2N0E7"/>
<reference evidence="10" key="1">
    <citation type="journal article" date="2015" name="Mol. Phylogenet. Evol.">
        <title>Evolution of mitochondrial gene order in Annelida.</title>
        <authorList>
            <person name="Weigert A."/>
            <person name="Golombek A."/>
            <person name="Gerth M."/>
            <person name="Schwarz F."/>
            <person name="Struck T.H."/>
            <person name="Bleidorn C."/>
        </authorList>
    </citation>
    <scope>NUCLEOTIDE SEQUENCE</scope>
</reference>
<gene>
    <name evidence="10" type="primary">NAD1</name>
</gene>
<evidence type="ECO:0000256" key="1">
    <source>
        <dbReference type="ARBA" id="ARBA00004141"/>
    </source>
</evidence>
<comment type="catalytic activity">
    <reaction evidence="8">
        <text>a ubiquinone + NADH + 5 H(+)(in) = a ubiquinol + NAD(+) + 4 H(+)(out)</text>
        <dbReference type="Rhea" id="RHEA:29091"/>
        <dbReference type="Rhea" id="RHEA-COMP:9565"/>
        <dbReference type="Rhea" id="RHEA-COMP:9566"/>
        <dbReference type="ChEBI" id="CHEBI:15378"/>
        <dbReference type="ChEBI" id="CHEBI:16389"/>
        <dbReference type="ChEBI" id="CHEBI:17976"/>
        <dbReference type="ChEBI" id="CHEBI:57540"/>
        <dbReference type="ChEBI" id="CHEBI:57945"/>
        <dbReference type="EC" id="7.1.1.2"/>
    </reaction>
</comment>
<proteinExistence type="inferred from homology"/>
<feature type="transmembrane region" description="Helical" evidence="9">
    <location>
        <begin position="222"/>
        <end position="245"/>
    </location>
</feature>
<keyword evidence="6 9" id="KW-0472">Membrane</keyword>
<evidence type="ECO:0000256" key="6">
    <source>
        <dbReference type="ARBA" id="ARBA00023136"/>
    </source>
</evidence>
<evidence type="ECO:0000256" key="9">
    <source>
        <dbReference type="SAM" id="Phobius"/>
    </source>
</evidence>
<dbReference type="InterPro" id="IPR001694">
    <property type="entry name" value="NADH_UbQ_OxRdtase_su1/FPO"/>
</dbReference>
<dbReference type="HAMAP" id="MF_01350">
    <property type="entry name" value="NDH1_NuoH"/>
    <property type="match status" value="1"/>
</dbReference>
<evidence type="ECO:0000313" key="10">
    <source>
        <dbReference type="EMBL" id="ALO81680.1"/>
    </source>
</evidence>
<evidence type="ECO:0000256" key="7">
    <source>
        <dbReference type="RuleBase" id="RU000471"/>
    </source>
</evidence>
<comment type="subcellular location">
    <subcellularLocation>
        <location evidence="1">Membrane</location>
        <topology evidence="1">Multi-pass membrane protein</topology>
    </subcellularLocation>
    <subcellularLocation>
        <location evidence="7">Mitochondrion inner membrane</location>
        <topology evidence="7">Multi-pass membrane protein</topology>
    </subcellularLocation>
</comment>
<evidence type="ECO:0000256" key="8">
    <source>
        <dbReference type="RuleBase" id="RU000473"/>
    </source>
</evidence>
<evidence type="ECO:0000256" key="5">
    <source>
        <dbReference type="ARBA" id="ARBA00022989"/>
    </source>
</evidence>
<evidence type="ECO:0000256" key="3">
    <source>
        <dbReference type="ARBA" id="ARBA00021009"/>
    </source>
</evidence>
<keyword evidence="8" id="KW-0830">Ubiquinone</keyword>
<dbReference type="PROSITE" id="PS00668">
    <property type="entry name" value="COMPLEX1_ND1_2"/>
    <property type="match status" value="1"/>
</dbReference>
<feature type="transmembrane region" description="Helical" evidence="9">
    <location>
        <begin position="293"/>
        <end position="310"/>
    </location>
</feature>
<dbReference type="EMBL" id="KT726959">
    <property type="protein sequence ID" value="ALO81680.1"/>
    <property type="molecule type" value="Genomic_DNA"/>
</dbReference>
<keyword evidence="8 10" id="KW-0496">Mitochondrion</keyword>
<geneLocation type="mitochondrion" evidence="10"/>
<feature type="transmembrane region" description="Helical" evidence="9">
    <location>
        <begin position="137"/>
        <end position="160"/>
    </location>
</feature>
<dbReference type="EC" id="7.1.1.2" evidence="8"/>